<comment type="caution">
    <text evidence="1">The sequence shown here is derived from an EMBL/GenBank/DDBJ whole genome shotgun (WGS) entry which is preliminary data.</text>
</comment>
<dbReference type="Proteomes" id="UP000249061">
    <property type="component" value="Unassembled WGS sequence"/>
</dbReference>
<dbReference type="EMBL" id="QFQP01000001">
    <property type="protein sequence ID" value="PZR18378.1"/>
    <property type="molecule type" value="Genomic_DNA"/>
</dbReference>
<reference evidence="1 2" key="1">
    <citation type="submission" date="2017-08" db="EMBL/GenBank/DDBJ databases">
        <title>Infants hospitalized years apart are colonized by the same room-sourced microbial strains.</title>
        <authorList>
            <person name="Brooks B."/>
            <person name="Olm M.R."/>
            <person name="Firek B.A."/>
            <person name="Baker R."/>
            <person name="Thomas B.C."/>
            <person name="Morowitz M.J."/>
            <person name="Banfield J.F."/>
        </authorList>
    </citation>
    <scope>NUCLEOTIDE SEQUENCE [LARGE SCALE GENOMIC DNA]</scope>
    <source>
        <strain evidence="1">S2_003_000_R2_14</strain>
    </source>
</reference>
<name>A0A2W5VAC0_9BACT</name>
<sequence>MKTLICSLVVVSGCAPVETRPVPKATAKVSVRGFVAAPNTLVTWFFGVFGCGIYRAGYGHTRLPADGTFTVAREPRSDGLKPSQFYAFADANQNGRCDADSEPVLMTSVRDGVADFTSAEPVSSGCRVMELAEER</sequence>
<evidence type="ECO:0000313" key="2">
    <source>
        <dbReference type="Proteomes" id="UP000249061"/>
    </source>
</evidence>
<organism evidence="1 2">
    <name type="scientific">Archangium gephyra</name>
    <dbReference type="NCBI Taxonomy" id="48"/>
    <lineage>
        <taxon>Bacteria</taxon>
        <taxon>Pseudomonadati</taxon>
        <taxon>Myxococcota</taxon>
        <taxon>Myxococcia</taxon>
        <taxon>Myxococcales</taxon>
        <taxon>Cystobacterineae</taxon>
        <taxon>Archangiaceae</taxon>
        <taxon>Archangium</taxon>
    </lineage>
</organism>
<gene>
    <name evidence="1" type="ORF">DI536_00395</name>
</gene>
<accession>A0A2W5VAC0</accession>
<evidence type="ECO:0000313" key="1">
    <source>
        <dbReference type="EMBL" id="PZR18378.1"/>
    </source>
</evidence>
<proteinExistence type="predicted"/>
<protein>
    <submittedName>
        <fullName evidence="1">Uncharacterized protein</fullName>
    </submittedName>
</protein>
<dbReference type="AlphaFoldDB" id="A0A2W5VAC0"/>